<accession>A0A2K3M060</accession>
<comment type="caution">
    <text evidence="14">The sequence shown here is derived from an EMBL/GenBank/DDBJ whole genome shotgun (WGS) entry which is preliminary data.</text>
</comment>
<dbReference type="AlphaFoldDB" id="A0A2K3M060"/>
<evidence type="ECO:0000256" key="4">
    <source>
        <dbReference type="ARBA" id="ARBA00022617"/>
    </source>
</evidence>
<keyword evidence="6 11" id="KW-0479">Metal-binding</keyword>
<dbReference type="Proteomes" id="UP000236291">
    <property type="component" value="Unassembled WGS sequence"/>
</dbReference>
<keyword evidence="8 12" id="KW-0560">Oxidoreductase</keyword>
<dbReference type="GO" id="GO:0016125">
    <property type="term" value="P:sterol metabolic process"/>
    <property type="evidence" value="ECO:0007669"/>
    <property type="project" value="TreeGrafter"/>
</dbReference>
<dbReference type="GO" id="GO:0016020">
    <property type="term" value="C:membrane"/>
    <property type="evidence" value="ECO:0007669"/>
    <property type="project" value="UniProtKB-SubCell"/>
</dbReference>
<protein>
    <submittedName>
        <fullName evidence="14">Beta-amyrin 11-oxidase-like protein</fullName>
    </submittedName>
</protein>
<evidence type="ECO:0000256" key="6">
    <source>
        <dbReference type="ARBA" id="ARBA00022723"/>
    </source>
</evidence>
<proteinExistence type="inferred from homology"/>
<evidence type="ECO:0000313" key="14">
    <source>
        <dbReference type="EMBL" id="PNX84174.1"/>
    </source>
</evidence>
<name>A0A2K3M060_TRIPR</name>
<evidence type="ECO:0000256" key="8">
    <source>
        <dbReference type="ARBA" id="ARBA00023002"/>
    </source>
</evidence>
<keyword evidence="9 11" id="KW-0408">Iron</keyword>
<evidence type="ECO:0000256" key="12">
    <source>
        <dbReference type="RuleBase" id="RU000461"/>
    </source>
</evidence>
<keyword evidence="12" id="KW-0503">Monooxygenase</keyword>
<evidence type="ECO:0000259" key="13">
    <source>
        <dbReference type="Pfam" id="PF13966"/>
    </source>
</evidence>
<feature type="domain" description="Reverse transcriptase zinc-binding" evidence="13">
    <location>
        <begin position="166"/>
        <end position="225"/>
    </location>
</feature>
<feature type="non-terminal residue" evidence="14">
    <location>
        <position position="228"/>
    </location>
</feature>
<gene>
    <name evidence="14" type="ORF">L195_g040229</name>
</gene>
<evidence type="ECO:0000313" key="15">
    <source>
        <dbReference type="Proteomes" id="UP000236291"/>
    </source>
</evidence>
<keyword evidence="4 11" id="KW-0349">Heme</keyword>
<dbReference type="Pfam" id="PF13966">
    <property type="entry name" value="zf-RVT"/>
    <property type="match status" value="1"/>
</dbReference>
<dbReference type="InterPro" id="IPR026960">
    <property type="entry name" value="RVT-Znf"/>
</dbReference>
<evidence type="ECO:0000256" key="10">
    <source>
        <dbReference type="ARBA" id="ARBA00023136"/>
    </source>
</evidence>
<comment type="similarity">
    <text evidence="3 12">Belongs to the cytochrome P450 family.</text>
</comment>
<dbReference type="InterPro" id="IPR017972">
    <property type="entry name" value="Cyt_P450_CS"/>
</dbReference>
<comment type="cofactor">
    <cofactor evidence="1 11">
        <name>heme</name>
        <dbReference type="ChEBI" id="CHEBI:30413"/>
    </cofactor>
</comment>
<dbReference type="PANTHER" id="PTHR24286:SF199">
    <property type="entry name" value="CYTOCHROME P450 88D6"/>
    <property type="match status" value="1"/>
</dbReference>
<evidence type="ECO:0000256" key="11">
    <source>
        <dbReference type="PIRSR" id="PIRSR602401-1"/>
    </source>
</evidence>
<dbReference type="GO" id="GO:0005783">
    <property type="term" value="C:endoplasmic reticulum"/>
    <property type="evidence" value="ECO:0007669"/>
    <property type="project" value="TreeGrafter"/>
</dbReference>
<keyword evidence="7" id="KW-1133">Transmembrane helix</keyword>
<dbReference type="ExpressionAtlas" id="A0A2K3M060">
    <property type="expression patterns" value="baseline"/>
</dbReference>
<evidence type="ECO:0000256" key="3">
    <source>
        <dbReference type="ARBA" id="ARBA00010617"/>
    </source>
</evidence>
<dbReference type="EMBL" id="ASHM01045766">
    <property type="protein sequence ID" value="PNX84174.1"/>
    <property type="molecule type" value="Genomic_DNA"/>
</dbReference>
<dbReference type="Pfam" id="PF00067">
    <property type="entry name" value="p450"/>
    <property type="match status" value="1"/>
</dbReference>
<dbReference type="InterPro" id="IPR036396">
    <property type="entry name" value="Cyt_P450_sf"/>
</dbReference>
<sequence length="228" mass="26290">MVPSFDSTLTSRGLLALELVGYFIPKGWKVLVWLSAMHMTPEHHSNPEEYNPSRWDNYNPATGTFLPFGIGRRLCPGRDLTRYEMIIFLHYFILNYKLERINPECPMTALPYLKPVDNCLAKMQLDTDCTPDGSFSVKSNTNLLAKELFVDEAVEVSGVLLDIRDNPAPSKVTVFSRQLLHDRISTKNNLARRRILQPVVSMDYMICRRQLEASIHLFLHCEFSYNYL</sequence>
<evidence type="ECO:0000256" key="1">
    <source>
        <dbReference type="ARBA" id="ARBA00001971"/>
    </source>
</evidence>
<dbReference type="PRINTS" id="PR00463">
    <property type="entry name" value="EP450I"/>
</dbReference>
<keyword evidence="5" id="KW-0812">Transmembrane</keyword>
<dbReference type="InterPro" id="IPR001128">
    <property type="entry name" value="Cyt_P450"/>
</dbReference>
<dbReference type="PROSITE" id="PS00086">
    <property type="entry name" value="CYTOCHROME_P450"/>
    <property type="match status" value="1"/>
</dbReference>
<evidence type="ECO:0000256" key="9">
    <source>
        <dbReference type="ARBA" id="ARBA00023004"/>
    </source>
</evidence>
<dbReference type="InterPro" id="IPR002401">
    <property type="entry name" value="Cyt_P450_E_grp-I"/>
</dbReference>
<comment type="subcellular location">
    <subcellularLocation>
        <location evidence="2">Membrane</location>
        <topology evidence="2">Single-pass membrane protein</topology>
    </subcellularLocation>
</comment>
<evidence type="ECO:0000256" key="5">
    <source>
        <dbReference type="ARBA" id="ARBA00022692"/>
    </source>
</evidence>
<dbReference type="GO" id="GO:0051777">
    <property type="term" value="F:ent-kaurenoic acid monooxygenase activity"/>
    <property type="evidence" value="ECO:0007669"/>
    <property type="project" value="TreeGrafter"/>
</dbReference>
<reference evidence="14 15" key="2">
    <citation type="journal article" date="2017" name="Front. Plant Sci.">
        <title>Gene Classification and Mining of Molecular Markers Useful in Red Clover (Trifolium pratense) Breeding.</title>
        <authorList>
            <person name="Istvanek J."/>
            <person name="Dluhosova J."/>
            <person name="Dluhos P."/>
            <person name="Patkova L."/>
            <person name="Nedelnik J."/>
            <person name="Repkova J."/>
        </authorList>
    </citation>
    <scope>NUCLEOTIDE SEQUENCE [LARGE SCALE GENOMIC DNA]</scope>
    <source>
        <strain evidence="15">cv. Tatra</strain>
        <tissue evidence="14">Young leaves</tissue>
    </source>
</reference>
<dbReference type="GO" id="GO:0010268">
    <property type="term" value="P:brassinosteroid homeostasis"/>
    <property type="evidence" value="ECO:0007669"/>
    <property type="project" value="TreeGrafter"/>
</dbReference>
<dbReference type="STRING" id="57577.A0A2K3M060"/>
<dbReference type="GO" id="GO:0016132">
    <property type="term" value="P:brassinosteroid biosynthetic process"/>
    <property type="evidence" value="ECO:0007669"/>
    <property type="project" value="TreeGrafter"/>
</dbReference>
<dbReference type="SUPFAM" id="SSF48264">
    <property type="entry name" value="Cytochrome P450"/>
    <property type="match status" value="1"/>
</dbReference>
<reference evidence="14 15" key="1">
    <citation type="journal article" date="2014" name="Am. J. Bot.">
        <title>Genome assembly and annotation for red clover (Trifolium pratense; Fabaceae).</title>
        <authorList>
            <person name="Istvanek J."/>
            <person name="Jaros M."/>
            <person name="Krenek A."/>
            <person name="Repkova J."/>
        </authorList>
    </citation>
    <scope>NUCLEOTIDE SEQUENCE [LARGE SCALE GENOMIC DNA]</scope>
    <source>
        <strain evidence="15">cv. Tatra</strain>
        <tissue evidence="14">Young leaves</tissue>
    </source>
</reference>
<dbReference type="GO" id="GO:0020037">
    <property type="term" value="F:heme binding"/>
    <property type="evidence" value="ECO:0007669"/>
    <property type="project" value="InterPro"/>
</dbReference>
<organism evidence="14 15">
    <name type="scientific">Trifolium pratense</name>
    <name type="common">Red clover</name>
    <dbReference type="NCBI Taxonomy" id="57577"/>
    <lineage>
        <taxon>Eukaryota</taxon>
        <taxon>Viridiplantae</taxon>
        <taxon>Streptophyta</taxon>
        <taxon>Embryophyta</taxon>
        <taxon>Tracheophyta</taxon>
        <taxon>Spermatophyta</taxon>
        <taxon>Magnoliopsida</taxon>
        <taxon>eudicotyledons</taxon>
        <taxon>Gunneridae</taxon>
        <taxon>Pentapetalae</taxon>
        <taxon>rosids</taxon>
        <taxon>fabids</taxon>
        <taxon>Fabales</taxon>
        <taxon>Fabaceae</taxon>
        <taxon>Papilionoideae</taxon>
        <taxon>50 kb inversion clade</taxon>
        <taxon>NPAAA clade</taxon>
        <taxon>Hologalegina</taxon>
        <taxon>IRL clade</taxon>
        <taxon>Trifolieae</taxon>
        <taxon>Trifolium</taxon>
    </lineage>
</organism>
<feature type="binding site" description="axial binding residue" evidence="11">
    <location>
        <position position="75"/>
    </location>
    <ligand>
        <name>heme</name>
        <dbReference type="ChEBI" id="CHEBI:30413"/>
    </ligand>
    <ligandPart>
        <name>Fe</name>
        <dbReference type="ChEBI" id="CHEBI:18248"/>
    </ligandPart>
</feature>
<evidence type="ECO:0000256" key="7">
    <source>
        <dbReference type="ARBA" id="ARBA00022989"/>
    </source>
</evidence>
<keyword evidence="10" id="KW-0472">Membrane</keyword>
<dbReference type="GO" id="GO:0005506">
    <property type="term" value="F:iron ion binding"/>
    <property type="evidence" value="ECO:0007669"/>
    <property type="project" value="InterPro"/>
</dbReference>
<dbReference type="PANTHER" id="PTHR24286">
    <property type="entry name" value="CYTOCHROME P450 26"/>
    <property type="match status" value="1"/>
</dbReference>
<evidence type="ECO:0000256" key="2">
    <source>
        <dbReference type="ARBA" id="ARBA00004167"/>
    </source>
</evidence>
<dbReference type="Gene3D" id="1.10.630.10">
    <property type="entry name" value="Cytochrome P450"/>
    <property type="match status" value="1"/>
</dbReference>